<dbReference type="InterPro" id="IPR010636">
    <property type="entry name" value="Class_II_hydrophobin"/>
</dbReference>
<gene>
    <name evidence="5" type="ORF">NLU13_1503</name>
</gene>
<dbReference type="Pfam" id="PF06766">
    <property type="entry name" value="Hydrophobin_2"/>
    <property type="match status" value="1"/>
</dbReference>
<evidence type="ECO:0000256" key="1">
    <source>
        <dbReference type="ARBA" id="ARBA00004196"/>
    </source>
</evidence>
<keyword evidence="3" id="KW-1015">Disulfide bond</keyword>
<keyword evidence="6" id="KW-1185">Reference proteome</keyword>
<evidence type="ECO:0000313" key="6">
    <source>
        <dbReference type="Proteomes" id="UP001175261"/>
    </source>
</evidence>
<comment type="caution">
    <text evidence="5">The sequence shown here is derived from an EMBL/GenBank/DDBJ whole genome shotgun (WGS) entry which is preliminary data.</text>
</comment>
<dbReference type="EMBL" id="JAPDFR010000001">
    <property type="protein sequence ID" value="KAK0392005.1"/>
    <property type="molecule type" value="Genomic_DNA"/>
</dbReference>
<evidence type="ECO:0000256" key="4">
    <source>
        <dbReference type="SAM" id="SignalP"/>
    </source>
</evidence>
<proteinExistence type="inferred from homology"/>
<name>A0AA39GR39_SARSR</name>
<reference evidence="5" key="1">
    <citation type="submission" date="2022-10" db="EMBL/GenBank/DDBJ databases">
        <title>Determination and structural analysis of whole genome sequence of Sarocladium strictum F4-1.</title>
        <authorList>
            <person name="Hu L."/>
            <person name="Jiang Y."/>
        </authorList>
    </citation>
    <scope>NUCLEOTIDE SEQUENCE</scope>
    <source>
        <strain evidence="5">F4-1</strain>
    </source>
</reference>
<dbReference type="AlphaFoldDB" id="A0AA39GR39"/>
<feature type="signal peptide" evidence="4">
    <location>
        <begin position="1"/>
        <end position="15"/>
    </location>
</feature>
<sequence length="112" mass="11367">MRLSIFTLLLAGALASPIEDPNAAADDDQSSPAAPPVSQYDPCTASGFFGSQANCCSVDIIGAASLGCKPPARTPKSPKEFKLLCGSKTPKCCHANPVGGFVHGFCATPVGV</sequence>
<dbReference type="GO" id="GO:0005576">
    <property type="term" value="C:extracellular region"/>
    <property type="evidence" value="ECO:0007669"/>
    <property type="project" value="InterPro"/>
</dbReference>
<dbReference type="CDD" id="cd23508">
    <property type="entry name" value="hydrophobin_II"/>
    <property type="match status" value="1"/>
</dbReference>
<accession>A0AA39GR39</accession>
<comment type="subcellular location">
    <subcellularLocation>
        <location evidence="1">Cell envelope</location>
    </subcellularLocation>
</comment>
<evidence type="ECO:0000313" key="5">
    <source>
        <dbReference type="EMBL" id="KAK0392005.1"/>
    </source>
</evidence>
<keyword evidence="4" id="KW-0732">Signal</keyword>
<dbReference type="SUPFAM" id="SSF101751">
    <property type="entry name" value="Hydrophobin II, HfbII"/>
    <property type="match status" value="1"/>
</dbReference>
<organism evidence="5 6">
    <name type="scientific">Sarocladium strictum</name>
    <name type="common">Black bundle disease fungus</name>
    <name type="synonym">Acremonium strictum</name>
    <dbReference type="NCBI Taxonomy" id="5046"/>
    <lineage>
        <taxon>Eukaryota</taxon>
        <taxon>Fungi</taxon>
        <taxon>Dikarya</taxon>
        <taxon>Ascomycota</taxon>
        <taxon>Pezizomycotina</taxon>
        <taxon>Sordariomycetes</taxon>
        <taxon>Hypocreomycetidae</taxon>
        <taxon>Hypocreales</taxon>
        <taxon>Sarocladiaceae</taxon>
        <taxon>Sarocladium</taxon>
    </lineage>
</organism>
<protein>
    <recommendedName>
        <fullName evidence="7">Hydrophobin</fullName>
    </recommendedName>
</protein>
<feature type="chain" id="PRO_5041260893" description="Hydrophobin" evidence="4">
    <location>
        <begin position="16"/>
        <end position="112"/>
    </location>
</feature>
<evidence type="ECO:0000256" key="2">
    <source>
        <dbReference type="ARBA" id="ARBA00009576"/>
    </source>
</evidence>
<dbReference type="Proteomes" id="UP001175261">
    <property type="component" value="Unassembled WGS sequence"/>
</dbReference>
<evidence type="ECO:0000256" key="3">
    <source>
        <dbReference type="ARBA" id="ARBA00023157"/>
    </source>
</evidence>
<comment type="similarity">
    <text evidence="2">Belongs to the cerato-ulmin hydrophobin family.</text>
</comment>
<dbReference type="InterPro" id="IPR036686">
    <property type="entry name" value="Class_II_Hydrophobin_sf"/>
</dbReference>
<evidence type="ECO:0008006" key="7">
    <source>
        <dbReference type="Google" id="ProtNLM"/>
    </source>
</evidence>
<dbReference type="Gene3D" id="3.20.120.10">
    <property type="entry name" value="Hydrophobin"/>
    <property type="match status" value="1"/>
</dbReference>